<protein>
    <submittedName>
        <fullName evidence="1">Uncharacterized protein</fullName>
    </submittedName>
</protein>
<comment type="caution">
    <text evidence="1">The sequence shown here is derived from an EMBL/GenBank/DDBJ whole genome shotgun (WGS) entry which is preliminary data.</text>
</comment>
<sequence length="56" mass="6719">MYEEWSNNACRGYVIKAMENCGFKSNDIRQVLTELYEVFDFCAVEEAAHYYEHWQS</sequence>
<keyword evidence="2" id="KW-1185">Reference proteome</keyword>
<dbReference type="EMBL" id="JACOOT010000021">
    <property type="protein sequence ID" value="MBC5651336.1"/>
    <property type="molecule type" value="Genomic_DNA"/>
</dbReference>
<dbReference type="RefSeq" id="WP_186901366.1">
    <property type="nucleotide sequence ID" value="NZ_JACOOT010000021.1"/>
</dbReference>
<name>A0A8I0DRA5_9FIRM</name>
<evidence type="ECO:0000313" key="2">
    <source>
        <dbReference type="Proteomes" id="UP000652847"/>
    </source>
</evidence>
<dbReference type="AlphaFoldDB" id="A0A8I0DRA5"/>
<proteinExistence type="predicted"/>
<accession>A0A8I0DRA5</accession>
<gene>
    <name evidence="1" type="ORF">H8S54_09475</name>
</gene>
<reference evidence="1 2" key="1">
    <citation type="submission" date="2020-08" db="EMBL/GenBank/DDBJ databases">
        <title>Genome public.</title>
        <authorList>
            <person name="Liu C."/>
            <person name="Sun Q."/>
        </authorList>
    </citation>
    <scope>NUCLEOTIDE SEQUENCE [LARGE SCALE GENOMIC DNA]</scope>
    <source>
        <strain evidence="1 2">BX17</strain>
    </source>
</reference>
<evidence type="ECO:0000313" key="1">
    <source>
        <dbReference type="EMBL" id="MBC5651336.1"/>
    </source>
</evidence>
<organism evidence="1 2">
    <name type="scientific">Blautia segnis</name>
    <dbReference type="NCBI Taxonomy" id="2763030"/>
    <lineage>
        <taxon>Bacteria</taxon>
        <taxon>Bacillati</taxon>
        <taxon>Bacillota</taxon>
        <taxon>Clostridia</taxon>
        <taxon>Lachnospirales</taxon>
        <taxon>Lachnospiraceae</taxon>
        <taxon>Blautia</taxon>
    </lineage>
</organism>
<dbReference type="Proteomes" id="UP000652847">
    <property type="component" value="Unassembled WGS sequence"/>
</dbReference>